<dbReference type="KEGG" id="lrs:PX52LOC_02445"/>
<protein>
    <recommendedName>
        <fullName evidence="2">DUF4340 domain-containing protein</fullName>
    </recommendedName>
</protein>
<dbReference type="OrthoDB" id="252607at2"/>
<dbReference type="Pfam" id="PF14238">
    <property type="entry name" value="DUF4340"/>
    <property type="match status" value="2"/>
</dbReference>
<evidence type="ECO:0000313" key="4">
    <source>
        <dbReference type="Proteomes" id="UP000324974"/>
    </source>
</evidence>
<organism evidence="3 4">
    <name type="scientific">Limnoglobus roseus</name>
    <dbReference type="NCBI Taxonomy" id="2598579"/>
    <lineage>
        <taxon>Bacteria</taxon>
        <taxon>Pseudomonadati</taxon>
        <taxon>Planctomycetota</taxon>
        <taxon>Planctomycetia</taxon>
        <taxon>Gemmatales</taxon>
        <taxon>Gemmataceae</taxon>
        <taxon>Limnoglobus</taxon>
    </lineage>
</organism>
<feature type="region of interest" description="Disordered" evidence="1">
    <location>
        <begin position="456"/>
        <end position="478"/>
    </location>
</feature>
<evidence type="ECO:0000256" key="1">
    <source>
        <dbReference type="SAM" id="MobiDB-lite"/>
    </source>
</evidence>
<sequence>MNFKLAWILFAVLLFAVGGLLVTVLLDNTPDAGEILLQPLAGVTPDDIDTVELVRSEPTEGKIVLTRTDKTHWDVTEPGRGRADAFVVRKIIADLLAVKPTPSKDVTDNKTVHGLDKPGLSVTLKAGTKAATLNIGDTTLGRNAITFVTTGTRPNTPVAVLRGDIDGLFRPDTGSKDDKAGKSWEKARWLADYRQRAFFKGEIDLMAEAESVALSKAGHETKLVRNPGTGEWTFATPAGYGVADLEGDPKAPPATFTGVRPLVNALTALQVAAADDFIEKPGPLAQYGLDPADKDVLRLEVKPTSGPADVLLVGKRVDDKTDKFYCKLASDTVVAKASAVPERVAALAAVATDPSALRDRTLVPSTKQFAIDAIDLTVGPSVAHLRRVPTPADSKWLLYGGPNDPQLAAVTVQTLLTTLTQPRGAKEVLTAPYDAVFAGAEKKAEIKLWYDGLEKPAPEKDPAKMPPEPKLKGDGKPSVTIIVGKKEGDIVYVRRITADGIRTDMKFPEAALPTLTRDRLGYVDGGLKPFPTNTVKKLTIVRGGETFTVESDGKAHADQWKYLSPDRLKGQTADAGKVMECVGRLPIMNATRVVAEAPADADLAKYGLGANPRIKVVVGFDTPAEPDRTFEFGNEAEDKNFVYLRTNARPLVVTVSNQFFVLLQNDDFRDRLLYQIDPAKVKAIELTGWKQALKQPTKYRFERTAGGWVVKEPAGEKGTIDPAKMEIFLATLTAPRAVNYVPGGFKPEQGFDLTNAVNTLEIKFQIEGHPDLAVTLANEYDGGAMYFGWTITKKGDVFTIPATGLKEFKEKPQAFFK</sequence>
<keyword evidence="4" id="KW-1185">Reference proteome</keyword>
<dbReference type="RefSeq" id="WP_149110327.1">
    <property type="nucleotide sequence ID" value="NZ_CP042425.1"/>
</dbReference>
<name>A0A5C1A8H2_9BACT</name>
<proteinExistence type="predicted"/>
<dbReference type="AlphaFoldDB" id="A0A5C1A8H2"/>
<evidence type="ECO:0000259" key="2">
    <source>
        <dbReference type="Pfam" id="PF14238"/>
    </source>
</evidence>
<dbReference type="Proteomes" id="UP000324974">
    <property type="component" value="Chromosome"/>
</dbReference>
<feature type="domain" description="DUF4340" evidence="2">
    <location>
        <begin position="570"/>
        <end position="751"/>
    </location>
</feature>
<dbReference type="EMBL" id="CP042425">
    <property type="protein sequence ID" value="QEL15521.1"/>
    <property type="molecule type" value="Genomic_DNA"/>
</dbReference>
<dbReference type="InterPro" id="IPR025641">
    <property type="entry name" value="DUF4340"/>
</dbReference>
<feature type="domain" description="DUF4340" evidence="2">
    <location>
        <begin position="258"/>
        <end position="420"/>
    </location>
</feature>
<accession>A0A5C1A8H2</accession>
<gene>
    <name evidence="3" type="ORF">PX52LOC_02445</name>
</gene>
<evidence type="ECO:0000313" key="3">
    <source>
        <dbReference type="EMBL" id="QEL15521.1"/>
    </source>
</evidence>
<feature type="compositionally biased region" description="Basic and acidic residues" evidence="1">
    <location>
        <begin position="456"/>
        <end position="475"/>
    </location>
</feature>
<reference evidence="4" key="1">
    <citation type="submission" date="2019-08" db="EMBL/GenBank/DDBJ databases">
        <title>Limnoglobus roseus gen. nov., sp. nov., a novel freshwater planctomycete with a giant genome from the family Gemmataceae.</title>
        <authorList>
            <person name="Kulichevskaya I.S."/>
            <person name="Naumoff D.G."/>
            <person name="Miroshnikov K."/>
            <person name="Ivanova A."/>
            <person name="Philippov D.A."/>
            <person name="Hakobyan A."/>
            <person name="Rijpstra I.C."/>
            <person name="Sinninghe Damste J.S."/>
            <person name="Liesack W."/>
            <person name="Dedysh S.N."/>
        </authorList>
    </citation>
    <scope>NUCLEOTIDE SEQUENCE [LARGE SCALE GENOMIC DNA]</scope>
    <source>
        <strain evidence="4">PX52</strain>
    </source>
</reference>